<keyword evidence="3" id="KW-1185">Reference proteome</keyword>
<comment type="caution">
    <text evidence="2">The sequence shown here is derived from an EMBL/GenBank/DDBJ whole genome shotgun (WGS) entry which is preliminary data.</text>
</comment>
<organism evidence="2 3">
    <name type="scientific">Cochleicola gelatinilyticus</name>
    <dbReference type="NCBI Taxonomy" id="1763537"/>
    <lineage>
        <taxon>Bacteria</taxon>
        <taxon>Pseudomonadati</taxon>
        <taxon>Bacteroidota</taxon>
        <taxon>Flavobacteriia</taxon>
        <taxon>Flavobacteriales</taxon>
        <taxon>Flavobacteriaceae</taxon>
        <taxon>Cochleicola</taxon>
    </lineage>
</organism>
<dbReference type="NCBIfam" id="TIGR04127">
    <property type="entry name" value="flavo_near_exo"/>
    <property type="match status" value="1"/>
</dbReference>
<feature type="transmembrane region" description="Helical" evidence="1">
    <location>
        <begin position="82"/>
        <end position="105"/>
    </location>
</feature>
<dbReference type="Proteomes" id="UP000077013">
    <property type="component" value="Unassembled WGS sequence"/>
</dbReference>
<feature type="transmembrane region" description="Helical" evidence="1">
    <location>
        <begin position="7"/>
        <end position="23"/>
    </location>
</feature>
<dbReference type="InterPro" id="IPR026414">
    <property type="entry name" value="ExosoTase_F-assoc_memb"/>
</dbReference>
<evidence type="ECO:0000256" key="1">
    <source>
        <dbReference type="SAM" id="Phobius"/>
    </source>
</evidence>
<keyword evidence="1" id="KW-1133">Transmembrane helix</keyword>
<evidence type="ECO:0000313" key="2">
    <source>
        <dbReference type="EMBL" id="OAB79793.1"/>
    </source>
</evidence>
<evidence type="ECO:0000313" key="3">
    <source>
        <dbReference type="Proteomes" id="UP000077013"/>
    </source>
</evidence>
<proteinExistence type="predicted"/>
<evidence type="ECO:0008006" key="4">
    <source>
        <dbReference type="Google" id="ProtNLM"/>
    </source>
</evidence>
<sequence>MNKILKIGFLALLGFGFLVIRMFEESLFYDPLLAFFRSDYSQQSLPDMNTFKLIANIGFRFFLNTVLSLAVLFVLFQKKGILLFSVVMYILFFGVLLLLFLFFLFTSETGEYMALFYIRRFLIQPILLLLLVPAFYFQLSKK</sequence>
<feature type="transmembrane region" description="Helical" evidence="1">
    <location>
        <begin position="117"/>
        <end position="137"/>
    </location>
</feature>
<dbReference type="STRING" id="1763537.ULVI_03345"/>
<reference evidence="2 3" key="1">
    <citation type="submission" date="2016-02" db="EMBL/GenBank/DDBJ databases">
        <title>Ulvibacter sp. LPB0005, isolated from Thais luteostoma.</title>
        <authorList>
            <person name="Shin S.-K."/>
            <person name="Yi H."/>
        </authorList>
    </citation>
    <scope>NUCLEOTIDE SEQUENCE [LARGE SCALE GENOMIC DNA]</scope>
    <source>
        <strain evidence="2 3">LPB0005</strain>
    </source>
</reference>
<keyword evidence="1" id="KW-0472">Membrane</keyword>
<dbReference type="EMBL" id="LRXL01000026">
    <property type="protein sequence ID" value="OAB79793.1"/>
    <property type="molecule type" value="Genomic_DNA"/>
</dbReference>
<name>A0A167ILJ5_9FLAO</name>
<feature type="transmembrane region" description="Helical" evidence="1">
    <location>
        <begin position="53"/>
        <end position="75"/>
    </location>
</feature>
<gene>
    <name evidence="2" type="ORF">ULVI_03345</name>
</gene>
<dbReference type="RefSeq" id="WP_068589766.1">
    <property type="nucleotide sequence ID" value="NZ_LRXL01000026.1"/>
</dbReference>
<accession>A0A167ILJ5</accession>
<dbReference type="OrthoDB" id="982493at2"/>
<dbReference type="AlphaFoldDB" id="A0A167ILJ5"/>
<protein>
    <recommendedName>
        <fullName evidence="4">Exosortase F system-associated protein</fullName>
    </recommendedName>
</protein>
<keyword evidence="1" id="KW-0812">Transmembrane</keyword>